<dbReference type="EMBL" id="JAUSRD010000017">
    <property type="protein sequence ID" value="MDP9896253.1"/>
    <property type="molecule type" value="Genomic_DNA"/>
</dbReference>
<organism evidence="1 2">
    <name type="scientific">Variovorax boronicumulans</name>
    <dbReference type="NCBI Taxonomy" id="436515"/>
    <lineage>
        <taxon>Bacteria</taxon>
        <taxon>Pseudomonadati</taxon>
        <taxon>Pseudomonadota</taxon>
        <taxon>Betaproteobacteria</taxon>
        <taxon>Burkholderiales</taxon>
        <taxon>Comamonadaceae</taxon>
        <taxon>Variovorax</taxon>
    </lineage>
</organism>
<dbReference type="AlphaFoldDB" id="A0AAW8D856"/>
<protein>
    <submittedName>
        <fullName evidence="1">Uncharacterized protein</fullName>
    </submittedName>
</protein>
<reference evidence="1" key="1">
    <citation type="submission" date="2023-07" db="EMBL/GenBank/DDBJ databases">
        <title>Sorghum-associated microbial communities from plants grown in Nebraska, USA.</title>
        <authorList>
            <person name="Schachtman D."/>
        </authorList>
    </citation>
    <scope>NUCLEOTIDE SEQUENCE</scope>
    <source>
        <strain evidence="1">DS3754</strain>
    </source>
</reference>
<accession>A0AAW8D856</accession>
<comment type="caution">
    <text evidence="1">The sequence shown here is derived from an EMBL/GenBank/DDBJ whole genome shotgun (WGS) entry which is preliminary data.</text>
</comment>
<dbReference type="RefSeq" id="WP_306883338.1">
    <property type="nucleotide sequence ID" value="NZ_JAUSRD010000017.1"/>
</dbReference>
<evidence type="ECO:0000313" key="1">
    <source>
        <dbReference type="EMBL" id="MDP9896253.1"/>
    </source>
</evidence>
<name>A0AAW8D856_9BURK</name>
<proteinExistence type="predicted"/>
<gene>
    <name evidence="1" type="ORF">J2W31_005388</name>
</gene>
<sequence length="52" mass="5660">MDPPHARPFASAEAAHRISRVVNHGLQWQAQKASAIDLQRRAIDTITGVSSP</sequence>
<evidence type="ECO:0000313" key="2">
    <source>
        <dbReference type="Proteomes" id="UP001242045"/>
    </source>
</evidence>
<dbReference type="Proteomes" id="UP001242045">
    <property type="component" value="Unassembled WGS sequence"/>
</dbReference>